<dbReference type="GO" id="GO:0003735">
    <property type="term" value="F:structural constituent of ribosome"/>
    <property type="evidence" value="ECO:0007669"/>
    <property type="project" value="InterPro"/>
</dbReference>
<dbReference type="InterPro" id="IPR020568">
    <property type="entry name" value="Ribosomal_Su5_D2-typ_SF"/>
</dbReference>
<dbReference type="GO" id="GO:0006412">
    <property type="term" value="P:translation"/>
    <property type="evidence" value="ECO:0007669"/>
    <property type="project" value="InterPro"/>
</dbReference>
<gene>
    <name evidence="6" type="primary">rpsI</name>
    <name evidence="6" type="ORF">IAB75_02320</name>
</gene>
<dbReference type="EMBL" id="JADILV010000014">
    <property type="protein sequence ID" value="MBO8482941.1"/>
    <property type="molecule type" value="Genomic_DNA"/>
</dbReference>
<keyword evidence="1 6" id="KW-0689">Ribosomal protein</keyword>
<dbReference type="SUPFAM" id="SSF54211">
    <property type="entry name" value="Ribosomal protein S5 domain 2-like"/>
    <property type="match status" value="1"/>
</dbReference>
<feature type="non-terminal residue" evidence="6">
    <location>
        <position position="1"/>
    </location>
</feature>
<feature type="compositionally biased region" description="Basic residues" evidence="5">
    <location>
        <begin position="32"/>
        <end position="41"/>
    </location>
</feature>
<feature type="region of interest" description="Disordered" evidence="5">
    <location>
        <begin position="16"/>
        <end position="41"/>
    </location>
</feature>
<evidence type="ECO:0000256" key="4">
    <source>
        <dbReference type="ARBA" id="ARBA00035523"/>
    </source>
</evidence>
<dbReference type="InterPro" id="IPR014721">
    <property type="entry name" value="Ribsml_uS5_D2-typ_fold_subgr"/>
</dbReference>
<dbReference type="InterPro" id="IPR000754">
    <property type="entry name" value="Ribosomal_uS9"/>
</dbReference>
<comment type="caution">
    <text evidence="6">The sequence shown here is derived from an EMBL/GenBank/DDBJ whole genome shotgun (WGS) entry which is preliminary data.</text>
</comment>
<reference evidence="6" key="1">
    <citation type="submission" date="2020-10" db="EMBL/GenBank/DDBJ databases">
        <authorList>
            <person name="Gilroy R."/>
        </authorList>
    </citation>
    <scope>NUCLEOTIDE SEQUENCE</scope>
    <source>
        <strain evidence="6">G3-8215</strain>
    </source>
</reference>
<dbReference type="GO" id="GO:1990904">
    <property type="term" value="C:ribonucleoprotein complex"/>
    <property type="evidence" value="ECO:0007669"/>
    <property type="project" value="UniProtKB-KW"/>
</dbReference>
<sequence length="41" mass="4903">DKEAYRHTLKANGFLTRDAREVERKKPGQPGARRRFQFSKR</sequence>
<organism evidence="6 7">
    <name type="scientific">Candidatus Cryptobacteroides avicola</name>
    <dbReference type="NCBI Taxonomy" id="2840757"/>
    <lineage>
        <taxon>Bacteria</taxon>
        <taxon>Pseudomonadati</taxon>
        <taxon>Bacteroidota</taxon>
        <taxon>Bacteroidia</taxon>
        <taxon>Bacteroidales</taxon>
        <taxon>Candidatus Cryptobacteroides</taxon>
    </lineage>
</organism>
<evidence type="ECO:0000313" key="6">
    <source>
        <dbReference type="EMBL" id="MBO8482941.1"/>
    </source>
</evidence>
<name>A0A940DRH1_9BACT</name>
<evidence type="ECO:0000256" key="2">
    <source>
        <dbReference type="ARBA" id="ARBA00023274"/>
    </source>
</evidence>
<dbReference type="AlphaFoldDB" id="A0A940DRH1"/>
<evidence type="ECO:0000256" key="1">
    <source>
        <dbReference type="ARBA" id="ARBA00022980"/>
    </source>
</evidence>
<evidence type="ECO:0000256" key="3">
    <source>
        <dbReference type="ARBA" id="ARBA00035259"/>
    </source>
</evidence>
<proteinExistence type="predicted"/>
<dbReference type="Proteomes" id="UP000725002">
    <property type="component" value="Unassembled WGS sequence"/>
</dbReference>
<evidence type="ECO:0000256" key="5">
    <source>
        <dbReference type="SAM" id="MobiDB-lite"/>
    </source>
</evidence>
<accession>A0A940DRH1</accession>
<evidence type="ECO:0000313" key="7">
    <source>
        <dbReference type="Proteomes" id="UP000725002"/>
    </source>
</evidence>
<keyword evidence="2" id="KW-0687">Ribonucleoprotein</keyword>
<dbReference type="Pfam" id="PF00380">
    <property type="entry name" value="Ribosomal_S9"/>
    <property type="match status" value="1"/>
</dbReference>
<reference evidence="6" key="2">
    <citation type="journal article" date="2021" name="PeerJ">
        <title>Extensive microbial diversity within the chicken gut microbiome revealed by metagenomics and culture.</title>
        <authorList>
            <person name="Gilroy R."/>
            <person name="Ravi A."/>
            <person name="Getino M."/>
            <person name="Pursley I."/>
            <person name="Horton D.L."/>
            <person name="Alikhan N.F."/>
            <person name="Baker D."/>
            <person name="Gharbi K."/>
            <person name="Hall N."/>
            <person name="Watson M."/>
            <person name="Adriaenssens E.M."/>
            <person name="Foster-Nyarko E."/>
            <person name="Jarju S."/>
            <person name="Secka A."/>
            <person name="Antonio M."/>
            <person name="Oren A."/>
            <person name="Chaudhuri R.R."/>
            <person name="La Ragione R."/>
            <person name="Hildebrand F."/>
            <person name="Pallen M.J."/>
        </authorList>
    </citation>
    <scope>NUCLEOTIDE SEQUENCE</scope>
    <source>
        <strain evidence="6">G3-8215</strain>
    </source>
</reference>
<dbReference type="Gene3D" id="3.30.230.10">
    <property type="match status" value="1"/>
</dbReference>
<protein>
    <recommendedName>
        <fullName evidence="3">Small ribosomal subunit protein uS9</fullName>
    </recommendedName>
    <alternativeName>
        <fullName evidence="4">30S ribosomal protein S9</fullName>
    </alternativeName>
</protein>
<feature type="compositionally biased region" description="Basic and acidic residues" evidence="5">
    <location>
        <begin position="17"/>
        <end position="26"/>
    </location>
</feature>
<dbReference type="GO" id="GO:0005840">
    <property type="term" value="C:ribosome"/>
    <property type="evidence" value="ECO:0007669"/>
    <property type="project" value="UniProtKB-KW"/>
</dbReference>